<name>A0A6J7ER55_9ZZZZ</name>
<accession>A0A6J7ER55</accession>
<protein>
    <submittedName>
        <fullName evidence="4">Unannotated protein</fullName>
    </submittedName>
</protein>
<evidence type="ECO:0000313" key="4">
    <source>
        <dbReference type="EMBL" id="CAB4886062.1"/>
    </source>
</evidence>
<gene>
    <name evidence="4" type="ORF">UFOPK3376_02238</name>
</gene>
<dbReference type="EMBL" id="CAFBLP010000066">
    <property type="protein sequence ID" value="CAB4886062.1"/>
    <property type="molecule type" value="Genomic_DNA"/>
</dbReference>
<dbReference type="AlphaFoldDB" id="A0A6J7ER55"/>
<keyword evidence="2" id="KW-1133">Transmembrane helix</keyword>
<feature type="region of interest" description="Disordered" evidence="1">
    <location>
        <begin position="463"/>
        <end position="486"/>
    </location>
</feature>
<feature type="transmembrane region" description="Helical" evidence="2">
    <location>
        <begin position="407"/>
        <end position="425"/>
    </location>
</feature>
<feature type="domain" description="DUF2157" evidence="3">
    <location>
        <begin position="46"/>
        <end position="164"/>
    </location>
</feature>
<feature type="transmembrane region" description="Helical" evidence="2">
    <location>
        <begin position="359"/>
        <end position="376"/>
    </location>
</feature>
<evidence type="ECO:0000256" key="2">
    <source>
        <dbReference type="SAM" id="Phobius"/>
    </source>
</evidence>
<keyword evidence="2" id="KW-0812">Transmembrane</keyword>
<dbReference type="InterPro" id="IPR018677">
    <property type="entry name" value="DUF2157"/>
</dbReference>
<feature type="transmembrane region" description="Helical" evidence="2">
    <location>
        <begin position="280"/>
        <end position="300"/>
    </location>
</feature>
<feature type="transmembrane region" description="Helical" evidence="2">
    <location>
        <begin position="182"/>
        <end position="200"/>
    </location>
</feature>
<feature type="transmembrane region" description="Helical" evidence="2">
    <location>
        <begin position="307"/>
        <end position="329"/>
    </location>
</feature>
<feature type="transmembrane region" description="Helical" evidence="2">
    <location>
        <begin position="437"/>
        <end position="454"/>
    </location>
</feature>
<proteinExistence type="predicted"/>
<feature type="transmembrane region" description="Helical" evidence="2">
    <location>
        <begin position="212"/>
        <end position="243"/>
    </location>
</feature>
<feature type="transmembrane region" description="Helical" evidence="2">
    <location>
        <begin position="382"/>
        <end position="400"/>
    </location>
</feature>
<feature type="transmembrane region" description="Helical" evidence="2">
    <location>
        <begin position="255"/>
        <end position="274"/>
    </location>
</feature>
<evidence type="ECO:0000259" key="3">
    <source>
        <dbReference type="Pfam" id="PF09925"/>
    </source>
</evidence>
<dbReference type="Pfam" id="PF09925">
    <property type="entry name" value="DUF2157"/>
    <property type="match status" value="1"/>
</dbReference>
<feature type="transmembrane region" description="Helical" evidence="2">
    <location>
        <begin position="92"/>
        <end position="110"/>
    </location>
</feature>
<keyword evidence="2" id="KW-0472">Membrane</keyword>
<feature type="transmembrane region" description="Helical" evidence="2">
    <location>
        <begin position="152"/>
        <end position="170"/>
    </location>
</feature>
<feature type="transmembrane region" description="Helical" evidence="2">
    <location>
        <begin position="122"/>
        <end position="140"/>
    </location>
</feature>
<reference evidence="4" key="1">
    <citation type="submission" date="2020-05" db="EMBL/GenBank/DDBJ databases">
        <authorList>
            <person name="Chiriac C."/>
            <person name="Salcher M."/>
            <person name="Ghai R."/>
            <person name="Kavagutti S V."/>
        </authorList>
    </citation>
    <scope>NUCLEOTIDE SEQUENCE</scope>
</reference>
<feature type="transmembrane region" description="Helical" evidence="2">
    <location>
        <begin position="335"/>
        <end position="352"/>
    </location>
</feature>
<sequence>MILGLFPLFLLAIIGAVVYFAVQAGRRGHPSAAPTVRADLPNDLSRWVSEGLITAEQSAAIQVGERAAAAPVMVAPLSEAPPRHRVPPVAEALGYLGGMLAIIGLLLVLSRYWTDMSVAGRLGLSGGGAVAVLIGGVLVREHTDPALARLRWFLWLIATVATGLFVGVMLRDGFDVEKGLRIALGVSAAVTVLSGLLWWWRDRPVQQFTCLAGVAVFAGVVFAQLVSTGTAGLAVWTVGALLMAAALREVTPNPVLTALIGMWALAVGALIAAASWEGPALIFAVATGLLLLAVALIPGLAPSTAYIVLAAIVGTIVTFEATVAALVYYARGAGVTTGVITWLAGASLLFVASQRMVRVPVLCEIAGGVTLIGGAALTGVQWHSVAPLFGIVTAFALIGLGMLPGRVLMSVLGSFGLLINVPWAISRYFPGEGRAPLLIMVSGALIIGVAVLLTRMSGRLRSELGGTHHRGPRHGAPPSGFTPMHS</sequence>
<evidence type="ECO:0000256" key="1">
    <source>
        <dbReference type="SAM" id="MobiDB-lite"/>
    </source>
</evidence>
<organism evidence="4">
    <name type="scientific">freshwater metagenome</name>
    <dbReference type="NCBI Taxonomy" id="449393"/>
    <lineage>
        <taxon>unclassified sequences</taxon>
        <taxon>metagenomes</taxon>
        <taxon>ecological metagenomes</taxon>
    </lineage>
</organism>